<dbReference type="EMBL" id="JABVXQ010000006">
    <property type="protein sequence ID" value="KAF6104418.1"/>
    <property type="molecule type" value="Genomic_DNA"/>
</dbReference>
<evidence type="ECO:0000313" key="2">
    <source>
        <dbReference type="EMBL" id="KAF6104418.1"/>
    </source>
</evidence>
<dbReference type="Proteomes" id="UP000664940">
    <property type="component" value="Unassembled WGS sequence"/>
</dbReference>
<organism evidence="2 3">
    <name type="scientific">Phyllostomus discolor</name>
    <name type="common">pale spear-nosed bat</name>
    <dbReference type="NCBI Taxonomy" id="89673"/>
    <lineage>
        <taxon>Eukaryota</taxon>
        <taxon>Metazoa</taxon>
        <taxon>Chordata</taxon>
        <taxon>Craniata</taxon>
        <taxon>Vertebrata</taxon>
        <taxon>Euteleostomi</taxon>
        <taxon>Mammalia</taxon>
        <taxon>Eutheria</taxon>
        <taxon>Laurasiatheria</taxon>
        <taxon>Chiroptera</taxon>
        <taxon>Yangochiroptera</taxon>
        <taxon>Phyllostomidae</taxon>
        <taxon>Phyllostominae</taxon>
        <taxon>Phyllostomus</taxon>
    </lineage>
</organism>
<dbReference type="AlphaFoldDB" id="A0A833ZXL3"/>
<name>A0A833ZXL3_9CHIR</name>
<proteinExistence type="predicted"/>
<reference evidence="2 3" key="1">
    <citation type="journal article" date="2020" name="Nature">
        <title>Six reference-quality genomes reveal evolution of bat adaptations.</title>
        <authorList>
            <person name="Jebb D."/>
            <person name="Huang Z."/>
            <person name="Pippel M."/>
            <person name="Hughes G.M."/>
            <person name="Lavrichenko K."/>
            <person name="Devanna P."/>
            <person name="Winkler S."/>
            <person name="Jermiin L.S."/>
            <person name="Skirmuntt E.C."/>
            <person name="Katzourakis A."/>
            <person name="Burkitt-Gray L."/>
            <person name="Ray D.A."/>
            <person name="Sullivan K.A.M."/>
            <person name="Roscito J.G."/>
            <person name="Kirilenko B.M."/>
            <person name="Davalos L.M."/>
            <person name="Corthals A.P."/>
            <person name="Power M.L."/>
            <person name="Jones G."/>
            <person name="Ransome R.D."/>
            <person name="Dechmann D.K.N."/>
            <person name="Locatelli A.G."/>
            <person name="Puechmaille S.J."/>
            <person name="Fedrigo O."/>
            <person name="Jarvis E.D."/>
            <person name="Hiller M."/>
            <person name="Vernes S.C."/>
            <person name="Myers E.W."/>
            <person name="Teeling E.C."/>
        </authorList>
    </citation>
    <scope>NUCLEOTIDE SEQUENCE [LARGE SCALE GENOMIC DNA]</scope>
    <source>
        <strain evidence="2">Bat1K_MPI-CBG_1</strain>
    </source>
</reference>
<feature type="region of interest" description="Disordered" evidence="1">
    <location>
        <begin position="46"/>
        <end position="77"/>
    </location>
</feature>
<gene>
    <name evidence="2" type="ORF">HJG60_011349</name>
</gene>
<evidence type="ECO:0000313" key="3">
    <source>
        <dbReference type="Proteomes" id="UP000664940"/>
    </source>
</evidence>
<accession>A0A833ZXL3</accession>
<evidence type="ECO:0000256" key="1">
    <source>
        <dbReference type="SAM" id="MobiDB-lite"/>
    </source>
</evidence>
<protein>
    <submittedName>
        <fullName evidence="2">Uncharacterized protein</fullName>
    </submittedName>
</protein>
<comment type="caution">
    <text evidence="2">The sequence shown here is derived from an EMBL/GenBank/DDBJ whole genome shotgun (WGS) entry which is preliminary data.</text>
</comment>
<sequence length="130" mass="14145">MALTVRARRPLEIPSGRLKGQRWQCVPGSVVRSVCAGRFAPSPLHREPQLVRRRARRRRDLASQPSGTEGAGKAAGGDLRCCSGCPEQTPDGKPHPLGLLPALPKSWLWGVAAPHKSGQPRGLQERCLEF</sequence>